<dbReference type="SUPFAM" id="SSF52540">
    <property type="entry name" value="P-loop containing nucleoside triphosphate hydrolases"/>
    <property type="match status" value="1"/>
</dbReference>
<sequence>MKHIDEFVKIDLHIHSEASKTKSGDEGLVSGMNKDNIETLLDKLDDNKINVFSITDHNTFDFELYKLIKDTIAQGSYDSIKNILPAVEFDLEFDPEFYEVVEKESEIELSEDKKCTIHVISIFNDNNQDELSKLSENLKELYKKKLNILHQESIEIGVEIAKKNINVVFNENDLSELFKSINVNFLLIAHQKGPYMNRSMKTENDFTNLSYQIKEKLLFIKYFDALEFKQLRSNISLKSYLRGKAINFISGSDCHNWNFYPMNSEKELNTHSKLIQKEDNRRFEYTYLKCDSSFEGLKIALTGDSDSRIYLSEPNVEDRVYLKSLDVKVSGNPINIPLSYGINAIIGNNTSGKTLLINTAFDKFNEHGNGEPFCRKYDFWPSKLNLNEFDYEFIAQGDIVNKFSKDKELEREFDGKFKDIDYSKYDQIIEQASIRLLRKIKYNTDVKNAQNGLDIDIKLPSRKLKPYQLVITTSPAKVVIRNTRVISQIEAVIDKLFLIYPTVKPLFHKVIHEILQLIIPVYRYYTKQKIDDNKSKAMVDAFRQSILDYNNKTRENQSQYSDTNQFLNVNDSKIVIYNNFINLLKLKDVVLSPPIKEGTNYNPKDAVNTEGDFKFIKSSENILNDKTLKEILESPFKANYKYENILQMTVEQAIDALVQNSTDIVNSTSLSERYRALLQRKISSDYRKVKLSIVDSENGLKNQSPGKNAITYLRLKNISNQENIYVIDQPEDQIGPTDIKKKLKSILRKLASKSQIIMITHNPYLVVNLDVDNVIQLDNTSGKMEVSFGALYHKDNGNIIDIVANSLEGGYEAIKERMDRYERNNH</sequence>
<dbReference type="EMBL" id="CP051151">
    <property type="protein sequence ID" value="QLY40720.1"/>
    <property type="molecule type" value="Genomic_DNA"/>
</dbReference>
<keyword evidence="2" id="KW-1185">Reference proteome</keyword>
<evidence type="ECO:0000313" key="1">
    <source>
        <dbReference type="EMBL" id="QLY40720.1"/>
    </source>
</evidence>
<dbReference type="Gene3D" id="3.40.50.300">
    <property type="entry name" value="P-loop containing nucleotide triphosphate hydrolases"/>
    <property type="match status" value="1"/>
</dbReference>
<dbReference type="AlphaFoldDB" id="A0A7L6N378"/>
<organism evidence="1 2">
    <name type="scientific">Hujiaoplasma nucleasis</name>
    <dbReference type="NCBI Taxonomy" id="2725268"/>
    <lineage>
        <taxon>Bacteria</taxon>
        <taxon>Bacillati</taxon>
        <taxon>Mycoplasmatota</taxon>
        <taxon>Mollicutes</taxon>
        <taxon>Candidatus Izemoplasmatales</taxon>
        <taxon>Hujiaoplasmataceae</taxon>
        <taxon>Hujiaoplasma</taxon>
    </lineage>
</organism>
<dbReference type="InterPro" id="IPR016195">
    <property type="entry name" value="Pol/histidinol_Pase-like"/>
</dbReference>
<dbReference type="Gene3D" id="3.20.20.140">
    <property type="entry name" value="Metal-dependent hydrolases"/>
    <property type="match status" value="1"/>
</dbReference>
<evidence type="ECO:0008006" key="3">
    <source>
        <dbReference type="Google" id="ProtNLM"/>
    </source>
</evidence>
<protein>
    <recommendedName>
        <fullName evidence="3">AAA family ATPase</fullName>
    </recommendedName>
</protein>
<dbReference type="InterPro" id="IPR027417">
    <property type="entry name" value="P-loop_NTPase"/>
</dbReference>
<gene>
    <name evidence="1" type="ORF">HF295_07600</name>
</gene>
<dbReference type="Proteomes" id="UP000512167">
    <property type="component" value="Chromosome"/>
</dbReference>
<name>A0A7L6N378_9MOLU</name>
<evidence type="ECO:0000313" key="2">
    <source>
        <dbReference type="Proteomes" id="UP000512167"/>
    </source>
</evidence>
<dbReference type="SUPFAM" id="SSF89550">
    <property type="entry name" value="PHP domain-like"/>
    <property type="match status" value="1"/>
</dbReference>
<reference evidence="1 2" key="1">
    <citation type="submission" date="2020-04" db="EMBL/GenBank/DDBJ databases">
        <authorList>
            <person name="Zheng R.K."/>
            <person name="Sun C.M."/>
        </authorList>
    </citation>
    <scope>NUCLEOTIDE SEQUENCE [LARGE SCALE GENOMIC DNA]</scope>
    <source>
        <strain evidence="2">zrk29</strain>
    </source>
</reference>
<accession>A0A7L6N378</accession>
<dbReference type="KEGG" id="tbk:HF295_07600"/>
<dbReference type="RefSeq" id="WP_312031568.1">
    <property type="nucleotide sequence ID" value="NZ_CP051151.1"/>
</dbReference>
<proteinExistence type="predicted"/>